<gene>
    <name evidence="1" type="ORF">BMWSH_1305</name>
</gene>
<dbReference type="AlphaFoldDB" id="A0A8D3WWM3"/>
<accession>A0A8D3WWM3</accession>
<evidence type="ECO:0000313" key="1">
    <source>
        <dbReference type="EMBL" id="AEN88189.1"/>
    </source>
</evidence>
<sequence length="66" mass="7629">MSINGHLFYTIQKNFYFSFLSFKKISASTKNRDGIKQFSSNQLLTLSSIFSPVCVYEIRSTSVFIF</sequence>
<organism evidence="1 2">
    <name type="scientific">Priestia megaterium (strain WSH-002)</name>
    <name type="common">Bacillus megaterium</name>
    <dbReference type="NCBI Taxonomy" id="1006007"/>
    <lineage>
        <taxon>Bacteria</taxon>
        <taxon>Bacillati</taxon>
        <taxon>Bacillota</taxon>
        <taxon>Bacilli</taxon>
        <taxon>Bacillales</taxon>
        <taxon>Bacillaceae</taxon>
        <taxon>Priestia</taxon>
    </lineage>
</organism>
<evidence type="ECO:0000313" key="2">
    <source>
        <dbReference type="Proteomes" id="UP000001283"/>
    </source>
</evidence>
<dbReference type="KEGG" id="bmh:BMWSH_1305"/>
<dbReference type="EMBL" id="CP003017">
    <property type="protein sequence ID" value="AEN88189.1"/>
    <property type="molecule type" value="Genomic_DNA"/>
</dbReference>
<proteinExistence type="predicted"/>
<name>A0A8D3WWM3_PRIMW</name>
<reference evidence="1 2" key="1">
    <citation type="journal article" date="2011" name="J. Bacteriol.">
        <title>Complete genome sequence of the industrial strain Bacillus megaterium WSH-002.</title>
        <authorList>
            <person name="Liu L."/>
            <person name="Li Y."/>
            <person name="Zhang J."/>
            <person name="Zou W."/>
            <person name="Zhou Z."/>
            <person name="Liu J."/>
            <person name="Li X."/>
            <person name="Wang L."/>
            <person name="Chen J."/>
        </authorList>
    </citation>
    <scope>NUCLEOTIDE SEQUENCE [LARGE SCALE GENOMIC DNA]</scope>
    <source>
        <strain evidence="1 2">WSH-002</strain>
    </source>
</reference>
<protein>
    <submittedName>
        <fullName evidence="1">Uncharacterized protein</fullName>
    </submittedName>
</protein>
<dbReference type="Proteomes" id="UP000001283">
    <property type="component" value="Chromosome"/>
</dbReference>